<dbReference type="EMBL" id="KQ977720">
    <property type="protein sequence ID" value="KYN00449.1"/>
    <property type="molecule type" value="Genomic_DNA"/>
</dbReference>
<feature type="compositionally biased region" description="Basic and acidic residues" evidence="1">
    <location>
        <begin position="78"/>
        <end position="92"/>
    </location>
</feature>
<name>A0A195CK49_9HYME</name>
<accession>A0A195CK49</accession>
<dbReference type="Proteomes" id="UP000078542">
    <property type="component" value="Unassembled WGS sequence"/>
</dbReference>
<protein>
    <submittedName>
        <fullName evidence="2">Uncharacterized protein</fullName>
    </submittedName>
</protein>
<gene>
    <name evidence="2" type="ORF">ALC62_08753</name>
</gene>
<feature type="compositionally biased region" description="Polar residues" evidence="1">
    <location>
        <begin position="119"/>
        <end position="131"/>
    </location>
</feature>
<evidence type="ECO:0000313" key="3">
    <source>
        <dbReference type="Proteomes" id="UP000078542"/>
    </source>
</evidence>
<feature type="region of interest" description="Disordered" evidence="1">
    <location>
        <begin position="54"/>
        <end position="95"/>
    </location>
</feature>
<dbReference type="AlphaFoldDB" id="A0A195CK49"/>
<keyword evidence="3" id="KW-1185">Reference proteome</keyword>
<feature type="region of interest" description="Disordered" evidence="1">
    <location>
        <begin position="112"/>
        <end position="131"/>
    </location>
</feature>
<sequence length="131" mass="14989">MTRITQATCLILRQKRSYFTGLDWRNQSRQVCRGADFSRVCSIEAREDRAKLENSRAQQQLKRIKKKRDMGYGPRSLLEAKGESSREQHLLDRLASPRVDRPIDLELLTPTYLPPLTPSANQSATAGQSRC</sequence>
<evidence type="ECO:0000313" key="2">
    <source>
        <dbReference type="EMBL" id="KYN00449.1"/>
    </source>
</evidence>
<proteinExistence type="predicted"/>
<reference evidence="2 3" key="1">
    <citation type="submission" date="2016-03" db="EMBL/GenBank/DDBJ databases">
        <title>Cyphomyrmex costatus WGS genome.</title>
        <authorList>
            <person name="Nygaard S."/>
            <person name="Hu H."/>
            <person name="Boomsma J."/>
            <person name="Zhang G."/>
        </authorList>
    </citation>
    <scope>NUCLEOTIDE SEQUENCE [LARGE SCALE GENOMIC DNA]</scope>
    <source>
        <strain evidence="2">MS0001</strain>
        <tissue evidence="2">Whole body</tissue>
    </source>
</reference>
<evidence type="ECO:0000256" key="1">
    <source>
        <dbReference type="SAM" id="MobiDB-lite"/>
    </source>
</evidence>
<organism evidence="2 3">
    <name type="scientific">Cyphomyrmex costatus</name>
    <dbReference type="NCBI Taxonomy" id="456900"/>
    <lineage>
        <taxon>Eukaryota</taxon>
        <taxon>Metazoa</taxon>
        <taxon>Ecdysozoa</taxon>
        <taxon>Arthropoda</taxon>
        <taxon>Hexapoda</taxon>
        <taxon>Insecta</taxon>
        <taxon>Pterygota</taxon>
        <taxon>Neoptera</taxon>
        <taxon>Endopterygota</taxon>
        <taxon>Hymenoptera</taxon>
        <taxon>Apocrita</taxon>
        <taxon>Aculeata</taxon>
        <taxon>Formicoidea</taxon>
        <taxon>Formicidae</taxon>
        <taxon>Myrmicinae</taxon>
        <taxon>Cyphomyrmex</taxon>
    </lineage>
</organism>